<sequence>NVVTSKNQHEMKDNEEEWDFRTSIIVTAPPNMTEEEFDFDDRSGVKEKNEKALVATRLQATDYNNDWIIDSGFSNHMIGVKDKL</sequence>
<dbReference type="EMBL" id="CAWUPB010001159">
    <property type="protein sequence ID" value="CAK7340389.1"/>
    <property type="molecule type" value="Genomic_DNA"/>
</dbReference>
<keyword evidence="2" id="KW-1185">Reference proteome</keyword>
<name>A0AAV1RYH7_9ROSI</name>
<evidence type="ECO:0000313" key="1">
    <source>
        <dbReference type="EMBL" id="CAK7340389.1"/>
    </source>
</evidence>
<gene>
    <name evidence="1" type="ORF">DCAF_LOCUS15471</name>
</gene>
<evidence type="ECO:0000313" key="2">
    <source>
        <dbReference type="Proteomes" id="UP001314170"/>
    </source>
</evidence>
<dbReference type="Proteomes" id="UP001314170">
    <property type="component" value="Unassembled WGS sequence"/>
</dbReference>
<comment type="caution">
    <text evidence="1">The sequence shown here is derived from an EMBL/GenBank/DDBJ whole genome shotgun (WGS) entry which is preliminary data.</text>
</comment>
<dbReference type="AlphaFoldDB" id="A0AAV1RYH7"/>
<protein>
    <submittedName>
        <fullName evidence="1">Uncharacterized protein</fullName>
    </submittedName>
</protein>
<accession>A0AAV1RYH7</accession>
<feature type="non-terminal residue" evidence="1">
    <location>
        <position position="1"/>
    </location>
</feature>
<organism evidence="1 2">
    <name type="scientific">Dovyalis caffra</name>
    <dbReference type="NCBI Taxonomy" id="77055"/>
    <lineage>
        <taxon>Eukaryota</taxon>
        <taxon>Viridiplantae</taxon>
        <taxon>Streptophyta</taxon>
        <taxon>Embryophyta</taxon>
        <taxon>Tracheophyta</taxon>
        <taxon>Spermatophyta</taxon>
        <taxon>Magnoliopsida</taxon>
        <taxon>eudicotyledons</taxon>
        <taxon>Gunneridae</taxon>
        <taxon>Pentapetalae</taxon>
        <taxon>rosids</taxon>
        <taxon>fabids</taxon>
        <taxon>Malpighiales</taxon>
        <taxon>Salicaceae</taxon>
        <taxon>Flacourtieae</taxon>
        <taxon>Dovyalis</taxon>
    </lineage>
</organism>
<proteinExistence type="predicted"/>
<reference evidence="1 2" key="1">
    <citation type="submission" date="2024-01" db="EMBL/GenBank/DDBJ databases">
        <authorList>
            <person name="Waweru B."/>
        </authorList>
    </citation>
    <scope>NUCLEOTIDE SEQUENCE [LARGE SCALE GENOMIC DNA]</scope>
</reference>